<evidence type="ECO:0000256" key="1">
    <source>
        <dbReference type="SAM" id="MobiDB-lite"/>
    </source>
</evidence>
<sequence length="78" mass="8656">MQLNIPVVLTPRGAPPTTHPPPKLTAEQATSFSPPHRWIVPSTLAHRIKQRLPVNIGLFLKPEALNISLFISLHFCAM</sequence>
<feature type="region of interest" description="Disordered" evidence="1">
    <location>
        <begin position="1"/>
        <end position="32"/>
    </location>
</feature>
<dbReference type="AlphaFoldDB" id="A0AA35KNC6"/>
<keyword evidence="3" id="KW-1185">Reference proteome</keyword>
<proteinExistence type="predicted"/>
<dbReference type="Proteomes" id="UP001178461">
    <property type="component" value="Chromosome 7"/>
</dbReference>
<evidence type="ECO:0000313" key="2">
    <source>
        <dbReference type="EMBL" id="CAI5780434.1"/>
    </source>
</evidence>
<protein>
    <submittedName>
        <fullName evidence="2">Uncharacterized protein</fullName>
    </submittedName>
</protein>
<gene>
    <name evidence="2" type="ORF">PODLI_1B018004</name>
</gene>
<evidence type="ECO:0000313" key="3">
    <source>
        <dbReference type="Proteomes" id="UP001178461"/>
    </source>
</evidence>
<feature type="compositionally biased region" description="Pro residues" evidence="1">
    <location>
        <begin position="13"/>
        <end position="23"/>
    </location>
</feature>
<organism evidence="2 3">
    <name type="scientific">Podarcis lilfordi</name>
    <name type="common">Lilford's wall lizard</name>
    <dbReference type="NCBI Taxonomy" id="74358"/>
    <lineage>
        <taxon>Eukaryota</taxon>
        <taxon>Metazoa</taxon>
        <taxon>Chordata</taxon>
        <taxon>Craniata</taxon>
        <taxon>Vertebrata</taxon>
        <taxon>Euteleostomi</taxon>
        <taxon>Lepidosauria</taxon>
        <taxon>Squamata</taxon>
        <taxon>Bifurcata</taxon>
        <taxon>Unidentata</taxon>
        <taxon>Episquamata</taxon>
        <taxon>Laterata</taxon>
        <taxon>Lacertibaenia</taxon>
        <taxon>Lacertidae</taxon>
        <taxon>Podarcis</taxon>
    </lineage>
</organism>
<dbReference type="EMBL" id="OX395132">
    <property type="protein sequence ID" value="CAI5780434.1"/>
    <property type="molecule type" value="Genomic_DNA"/>
</dbReference>
<accession>A0AA35KNC6</accession>
<reference evidence="2" key="1">
    <citation type="submission" date="2022-12" db="EMBL/GenBank/DDBJ databases">
        <authorList>
            <person name="Alioto T."/>
            <person name="Alioto T."/>
            <person name="Gomez Garrido J."/>
        </authorList>
    </citation>
    <scope>NUCLEOTIDE SEQUENCE</scope>
</reference>
<name>A0AA35KNC6_9SAUR</name>